<dbReference type="Gene3D" id="3.30.1330.30">
    <property type="match status" value="1"/>
</dbReference>
<dbReference type="GO" id="GO:0003677">
    <property type="term" value="F:DNA binding"/>
    <property type="evidence" value="ECO:0007669"/>
    <property type="project" value="UniProtKB-KW"/>
</dbReference>
<dbReference type="PANTHER" id="PTHR34215">
    <property type="entry name" value="BLL0784 PROTEIN"/>
    <property type="match status" value="1"/>
</dbReference>
<dbReference type="InterPro" id="IPR037465">
    <property type="entry name" value="YlxR"/>
</dbReference>
<keyword evidence="3" id="KW-1185">Reference proteome</keyword>
<dbReference type="SUPFAM" id="SSF64376">
    <property type="entry name" value="YlxR-like"/>
    <property type="match status" value="1"/>
</dbReference>
<dbReference type="Gene3D" id="3.30.1230.10">
    <property type="entry name" value="YlxR-like"/>
    <property type="match status" value="1"/>
</dbReference>
<accession>A0A1V8RNM5</accession>
<evidence type="ECO:0000259" key="1">
    <source>
        <dbReference type="Pfam" id="PF04296"/>
    </source>
</evidence>
<dbReference type="PANTHER" id="PTHR34215:SF1">
    <property type="entry name" value="YLXR DOMAIN-CONTAINING PROTEIN"/>
    <property type="match status" value="1"/>
</dbReference>
<dbReference type="EMBL" id="MDET01000023">
    <property type="protein sequence ID" value="OQM74815.1"/>
    <property type="molecule type" value="Genomic_DNA"/>
</dbReference>
<evidence type="ECO:0000313" key="2">
    <source>
        <dbReference type="EMBL" id="OQM74815.1"/>
    </source>
</evidence>
<protein>
    <submittedName>
        <fullName evidence="2">DNA-binding protein</fullName>
    </submittedName>
</protein>
<dbReference type="SUPFAM" id="SSF55315">
    <property type="entry name" value="L30e-like"/>
    <property type="match status" value="1"/>
</dbReference>
<organism evidence="2 3">
    <name type="scientific">Manganibacter manganicus</name>
    <dbReference type="NCBI Taxonomy" id="1873176"/>
    <lineage>
        <taxon>Bacteria</taxon>
        <taxon>Pseudomonadati</taxon>
        <taxon>Pseudomonadota</taxon>
        <taxon>Alphaproteobacteria</taxon>
        <taxon>Hyphomicrobiales</taxon>
        <taxon>Phyllobacteriaceae</taxon>
        <taxon>Manganibacter</taxon>
    </lineage>
</organism>
<dbReference type="InterPro" id="IPR007393">
    <property type="entry name" value="YlxR_dom"/>
</dbReference>
<name>A0A1V8RNM5_9HYPH</name>
<dbReference type="Pfam" id="PF04296">
    <property type="entry name" value="YlxR"/>
    <property type="match status" value="1"/>
</dbReference>
<proteinExistence type="predicted"/>
<keyword evidence="2" id="KW-0238">DNA-binding</keyword>
<dbReference type="AlphaFoldDB" id="A0A1V8RNM5"/>
<sequence>MDEMNDRTCIVTRRTAEPDELIRFVVGPDSTVVPDIKRTLPGRGCWVTANRLHIEKAVARNLFDRAFKAKVSVPADLGNLIDGLLAKSVLGMLGLARKAGAVILGATKVEAAVRDGSALLVLHALEASDDGVRKIAQARRATVHLGGPSILAYKLFSEAELGLALGGTNVIHAAVLADDVGSAVEKRMVALDRYRGGPPDDLARLAAIADEDEAAEDVE</sequence>
<dbReference type="Proteomes" id="UP000191905">
    <property type="component" value="Unassembled WGS sequence"/>
</dbReference>
<dbReference type="STRING" id="1873176.BFN67_04075"/>
<dbReference type="InterPro" id="IPR029064">
    <property type="entry name" value="Ribosomal_eL30-like_sf"/>
</dbReference>
<dbReference type="CDD" id="cd00279">
    <property type="entry name" value="YlxR"/>
    <property type="match status" value="1"/>
</dbReference>
<dbReference type="NCBIfam" id="NF006622">
    <property type="entry name" value="PRK09190.1"/>
    <property type="match status" value="1"/>
</dbReference>
<gene>
    <name evidence="2" type="ORF">BFN67_04075</name>
</gene>
<comment type="caution">
    <text evidence="2">The sequence shown here is derived from an EMBL/GenBank/DDBJ whole genome shotgun (WGS) entry which is preliminary data.</text>
</comment>
<feature type="domain" description="YlxR" evidence="1">
    <location>
        <begin position="7"/>
        <end position="72"/>
    </location>
</feature>
<evidence type="ECO:0000313" key="3">
    <source>
        <dbReference type="Proteomes" id="UP000191905"/>
    </source>
</evidence>
<dbReference type="InterPro" id="IPR035931">
    <property type="entry name" value="YlxR-like_sf"/>
</dbReference>
<reference evidence="2 3" key="1">
    <citation type="journal article" date="2016" name="Int. J. Syst. Evol. Microbiol.">
        <title>Pseudaminobacter manganicus sp. nov., isolated from sludge of a manganese mine.</title>
        <authorList>
            <person name="Li J."/>
            <person name="Huang J."/>
            <person name="Liao S."/>
            <person name="Wang G."/>
        </authorList>
    </citation>
    <scope>NUCLEOTIDE SEQUENCE [LARGE SCALE GENOMIC DNA]</scope>
    <source>
        <strain evidence="2 3">JH-7</strain>
    </source>
</reference>